<gene>
    <name evidence="2" type="ORF">Psuf_061040</name>
</gene>
<dbReference type="InterPro" id="IPR009057">
    <property type="entry name" value="Homeodomain-like_sf"/>
</dbReference>
<protein>
    <submittedName>
        <fullName evidence="2">IS630 family transposase</fullName>
    </submittedName>
</protein>
<dbReference type="InterPro" id="IPR038717">
    <property type="entry name" value="Tc1-like_DDE_dom"/>
</dbReference>
<reference evidence="2 3" key="1">
    <citation type="submission" date="2020-03" db="EMBL/GenBank/DDBJ databases">
        <title>Whole genome shotgun sequence of Phytohabitans suffuscus NBRC 105367.</title>
        <authorList>
            <person name="Komaki H."/>
            <person name="Tamura T."/>
        </authorList>
    </citation>
    <scope>NUCLEOTIDE SEQUENCE [LARGE SCALE GENOMIC DNA]</scope>
    <source>
        <strain evidence="2 3">NBRC 105367</strain>
    </source>
</reference>
<evidence type="ECO:0000259" key="1">
    <source>
        <dbReference type="Pfam" id="PF13358"/>
    </source>
</evidence>
<feature type="domain" description="Tc1-like transposase DDE" evidence="1">
    <location>
        <begin position="204"/>
        <end position="342"/>
    </location>
</feature>
<name>A0A6F8YSI4_9ACTN</name>
<dbReference type="InterPro" id="IPR047655">
    <property type="entry name" value="Transpos_IS630-like"/>
</dbReference>
<dbReference type="Pfam" id="PF13565">
    <property type="entry name" value="HTH_32"/>
    <property type="match status" value="1"/>
</dbReference>
<reference evidence="2 3" key="2">
    <citation type="submission" date="2020-03" db="EMBL/GenBank/DDBJ databases">
        <authorList>
            <person name="Ichikawa N."/>
            <person name="Kimura A."/>
            <person name="Kitahashi Y."/>
            <person name="Uohara A."/>
        </authorList>
    </citation>
    <scope>NUCLEOTIDE SEQUENCE [LARGE SCALE GENOMIC DNA]</scope>
    <source>
        <strain evidence="2 3">NBRC 105367</strain>
    </source>
</reference>
<organism evidence="2 3">
    <name type="scientific">Phytohabitans suffuscus</name>
    <dbReference type="NCBI Taxonomy" id="624315"/>
    <lineage>
        <taxon>Bacteria</taxon>
        <taxon>Bacillati</taxon>
        <taxon>Actinomycetota</taxon>
        <taxon>Actinomycetes</taxon>
        <taxon>Micromonosporales</taxon>
        <taxon>Micromonosporaceae</taxon>
    </lineage>
</organism>
<dbReference type="KEGG" id="psuu:Psuf_061040"/>
<evidence type="ECO:0000313" key="2">
    <source>
        <dbReference type="EMBL" id="BCB88791.1"/>
    </source>
</evidence>
<dbReference type="NCBIfam" id="NF033545">
    <property type="entry name" value="transpos_IS630"/>
    <property type="match status" value="1"/>
</dbReference>
<dbReference type="EMBL" id="AP022871">
    <property type="protein sequence ID" value="BCB88791.1"/>
    <property type="molecule type" value="Genomic_DNA"/>
</dbReference>
<keyword evidence="3" id="KW-1185">Reference proteome</keyword>
<dbReference type="Proteomes" id="UP000503011">
    <property type="component" value="Chromosome"/>
</dbReference>
<dbReference type="AlphaFoldDB" id="A0A6F8YSI4"/>
<accession>A0A6F8YSI4</accession>
<evidence type="ECO:0000313" key="3">
    <source>
        <dbReference type="Proteomes" id="UP000503011"/>
    </source>
</evidence>
<proteinExistence type="predicted"/>
<dbReference type="Pfam" id="PF13358">
    <property type="entry name" value="DDE_3"/>
    <property type="match status" value="1"/>
</dbReference>
<dbReference type="SUPFAM" id="SSF46689">
    <property type="entry name" value="Homeodomain-like"/>
    <property type="match status" value="1"/>
</dbReference>
<sequence length="397" mass="44512">MIGNLLIAGHGWMVSVSALCAVPVRLTAAQRRQLTKIARGYTSPYRDRLRARIVLDADDDYPNAAIARRQHVSVDVVRKWRGRFAAEGMHGLGDRKRSGRPPRFTPVQQTQVKALACELPATSGVPLSRWSSAELADEAVTAGVVASISGSTVRRWLRRDALKPWQYRSWIAPRAADFARRAAVVLDLYNGVFDSQPLGEDDYVLCSDEKTSIQARCRCHPTLPPEQARLTRVEHEYERGGALSYLAAWDVHRGKVFGRCEPRTGIAPFALVEQAMTIEPYASTRRVFWIVDNGSSHRGQAAVDRMATTWPTATLIHTPIHASWLNQCEIYFSVLQRKVVTPNDFYDLADIEARLEAFQNHYNLAARPFNRRYTKHDLDLPLKRLAAHHSGPPAATA</sequence>
<dbReference type="RefSeq" id="WP_332108146.1">
    <property type="nucleotide sequence ID" value="NZ_AP022871.1"/>
</dbReference>